<dbReference type="Proteomes" id="UP001276854">
    <property type="component" value="Unassembled WGS sequence"/>
</dbReference>
<dbReference type="Gene3D" id="3.90.550.10">
    <property type="entry name" value="Spore Coat Polysaccharide Biosynthesis Protein SpsA, Chain A"/>
    <property type="match status" value="1"/>
</dbReference>
<dbReference type="SUPFAM" id="SSF46785">
    <property type="entry name" value="Winged helix' DNA-binding domain"/>
    <property type="match status" value="1"/>
</dbReference>
<accession>A0ABU4GGT3</accession>
<evidence type="ECO:0000259" key="1">
    <source>
        <dbReference type="Pfam" id="PF12804"/>
    </source>
</evidence>
<keyword evidence="3" id="KW-1185">Reference proteome</keyword>
<dbReference type="InterPro" id="IPR025877">
    <property type="entry name" value="MobA-like_NTP_Trfase"/>
</dbReference>
<comment type="caution">
    <text evidence="2">The sequence shown here is derived from an EMBL/GenBank/DDBJ whole genome shotgun (WGS) entry which is preliminary data.</text>
</comment>
<proteinExistence type="predicted"/>
<dbReference type="InterPro" id="IPR036388">
    <property type="entry name" value="WH-like_DNA-bd_sf"/>
</dbReference>
<dbReference type="SUPFAM" id="SSF53448">
    <property type="entry name" value="Nucleotide-diphospho-sugar transferases"/>
    <property type="match status" value="1"/>
</dbReference>
<evidence type="ECO:0000313" key="2">
    <source>
        <dbReference type="EMBL" id="MDW2796786.1"/>
    </source>
</evidence>
<name>A0ABU4GGT3_9CLOT</name>
<gene>
    <name evidence="2" type="ORF">RZO55_04230</name>
</gene>
<dbReference type="PANTHER" id="PTHR43777">
    <property type="entry name" value="MOLYBDENUM COFACTOR CYTIDYLYLTRANSFERASE"/>
    <property type="match status" value="1"/>
</dbReference>
<dbReference type="PANTHER" id="PTHR43777:SF1">
    <property type="entry name" value="MOLYBDENUM COFACTOR CYTIDYLYLTRANSFERASE"/>
    <property type="match status" value="1"/>
</dbReference>
<organism evidence="2 3">
    <name type="scientific">Clostridium boliviensis</name>
    <dbReference type="NCBI Taxonomy" id="318465"/>
    <lineage>
        <taxon>Bacteria</taxon>
        <taxon>Bacillati</taxon>
        <taxon>Bacillota</taxon>
        <taxon>Clostridia</taxon>
        <taxon>Eubacteriales</taxon>
        <taxon>Clostridiaceae</taxon>
        <taxon>Clostridium</taxon>
    </lineage>
</organism>
<feature type="domain" description="MobA-like NTP transferase" evidence="1">
    <location>
        <begin position="21"/>
        <end position="158"/>
    </location>
</feature>
<keyword evidence="2" id="KW-0808">Transferase</keyword>
<sequence length="308" mass="34850">MKISKFGGLIAAASKKAALPMLKVGSITIIKRIVISFQQAGIFPIVVITGADEDEVKYQLSNYGVIFLPYEQTEQLEMLDCIKHGLRYLQGKCERVAFTPVNVPMFTPDTLIRLKNTNADIVIPAFQGQGGHPVILSEQIFPEILNYNGTDGLRGAIRLLKENTLWLPVEDTGILTSVRNVEQLQEQLAEHNNAILHPMLHMNIERETAFFNARLKLLLYLITDTHNVRKACNAMSLSYGKAWDMLNRLENELGYSVVLRRQGGRQGGNTLLTKEGYTFLSTYQQFEEEVFHFTQSRFHDLFLSSDLL</sequence>
<dbReference type="EMBL" id="JAWONS010000099">
    <property type="protein sequence ID" value="MDW2796786.1"/>
    <property type="molecule type" value="Genomic_DNA"/>
</dbReference>
<dbReference type="GO" id="GO:0016740">
    <property type="term" value="F:transferase activity"/>
    <property type="evidence" value="ECO:0007669"/>
    <property type="project" value="UniProtKB-KW"/>
</dbReference>
<dbReference type="InterPro" id="IPR036390">
    <property type="entry name" value="WH_DNA-bd_sf"/>
</dbReference>
<protein>
    <submittedName>
        <fullName evidence="2">NTP transferase domain-containing protein</fullName>
    </submittedName>
</protein>
<evidence type="ECO:0000313" key="3">
    <source>
        <dbReference type="Proteomes" id="UP001276854"/>
    </source>
</evidence>
<dbReference type="Gene3D" id="1.10.10.10">
    <property type="entry name" value="Winged helix-like DNA-binding domain superfamily/Winged helix DNA-binding domain"/>
    <property type="match status" value="1"/>
</dbReference>
<reference evidence="2 3" key="1">
    <citation type="submission" date="2023-10" db="EMBL/GenBank/DDBJ databases">
        <title>A novel Glycoside Hydrolase 43-Like Enzyme from Clostrdium boliviensis is an Endo-xylanase, and a Candidate for Xylooligosaccharides Production from Different Xylan Substrates.</title>
        <authorList>
            <person name="Alvarez M.T."/>
            <person name="Rocabado-Villegas L.R."/>
            <person name="Salas-Veizaga D.M."/>
            <person name="Linares-Pasten J.A."/>
            <person name="Gudmundsdottir E.E."/>
            <person name="Hreggvidsson G.O."/>
            <person name="Adlercreutz P."/>
            <person name="Nordberg Karlsson E."/>
        </authorList>
    </citation>
    <scope>NUCLEOTIDE SEQUENCE [LARGE SCALE GENOMIC DNA]</scope>
    <source>
        <strain evidence="2 3">E-1</strain>
    </source>
</reference>
<dbReference type="InterPro" id="IPR029044">
    <property type="entry name" value="Nucleotide-diphossugar_trans"/>
</dbReference>
<dbReference type="RefSeq" id="WP_318063050.1">
    <property type="nucleotide sequence ID" value="NZ_JAWONS010000099.1"/>
</dbReference>
<dbReference type="Pfam" id="PF12804">
    <property type="entry name" value="NTP_transf_3"/>
    <property type="match status" value="1"/>
</dbReference>